<accession>A0A553IG56</accession>
<sequence>MSITNYLGGFMKKIILAICILSVSFFLMSCQEPSTSYEIIVEIPDYIYKGDKLQIYPISENLSDRFTYSSSNLDVATIDKFGNIHALSIGTTTIKITNSTKDTYEKELNVLPIPGVEGIVLSAVSESDDLFYVGKVYEVTLDFLPERSYDSDVRYSYTASFVDFDDKTGQIKFSKAGTFNLTAYLASDWQTQTTIEFEVVYSDEVEAYNLLFIGNSLTKYTYNIPTFIYEMLRADDVVVNFLLDSTTPQWIIDHEINFNFLINKDQYTHVFLQEYSNGPILDYEKFEDAVVLFDEKIKAQGAKTVLYQTWGYNYEDTLARDNMTNQLGELYEQVATKIDATLSPVGYAFKRVSQNHPEINLYQDLNHPSLYGALLSAYTHYAVLTNRSPLENTWIHPDLDETIMTILKQAAHDTVFTS</sequence>
<dbReference type="Proteomes" id="UP000315938">
    <property type="component" value="Unassembled WGS sequence"/>
</dbReference>
<evidence type="ECO:0000313" key="2">
    <source>
        <dbReference type="EMBL" id="TRX99186.1"/>
    </source>
</evidence>
<name>A0A553IG56_ACHLA</name>
<comment type="caution">
    <text evidence="2">The sequence shown here is derived from an EMBL/GenBank/DDBJ whole genome shotgun (WGS) entry which is preliminary data.</text>
</comment>
<dbReference type="SUPFAM" id="SSF52266">
    <property type="entry name" value="SGNH hydrolase"/>
    <property type="match status" value="1"/>
</dbReference>
<dbReference type="EMBL" id="VKID01000002">
    <property type="protein sequence ID" value="TRX99186.1"/>
    <property type="molecule type" value="Genomic_DNA"/>
</dbReference>
<feature type="domain" description="BIG2" evidence="1">
    <location>
        <begin position="63"/>
        <end position="101"/>
    </location>
</feature>
<dbReference type="AlphaFoldDB" id="A0A553IG56"/>
<dbReference type="InterPro" id="IPR036514">
    <property type="entry name" value="SGNH_hydro_sf"/>
</dbReference>
<evidence type="ECO:0000313" key="3">
    <source>
        <dbReference type="Proteomes" id="UP000315938"/>
    </source>
</evidence>
<proteinExistence type="predicted"/>
<dbReference type="SUPFAM" id="SSF49373">
    <property type="entry name" value="Invasin/intimin cell-adhesion fragments"/>
    <property type="match status" value="1"/>
</dbReference>
<dbReference type="Gene3D" id="3.40.50.1110">
    <property type="entry name" value="SGNH hydrolase"/>
    <property type="match status" value="1"/>
</dbReference>
<dbReference type="InterPro" id="IPR003343">
    <property type="entry name" value="Big_2"/>
</dbReference>
<dbReference type="InterPro" id="IPR008964">
    <property type="entry name" value="Invasin/intimin_cell_adhesion"/>
</dbReference>
<evidence type="ECO:0000259" key="1">
    <source>
        <dbReference type="Pfam" id="PF02368"/>
    </source>
</evidence>
<gene>
    <name evidence="2" type="ORF">FNV44_05625</name>
</gene>
<protein>
    <recommendedName>
        <fullName evidence="1">BIG2 domain-containing protein</fullName>
    </recommendedName>
</protein>
<dbReference type="Pfam" id="PF02368">
    <property type="entry name" value="Big_2"/>
    <property type="match status" value="1"/>
</dbReference>
<organism evidence="2 3">
    <name type="scientific">Acholeplasma laidlawii</name>
    <dbReference type="NCBI Taxonomy" id="2148"/>
    <lineage>
        <taxon>Bacteria</taxon>
        <taxon>Bacillati</taxon>
        <taxon>Mycoplasmatota</taxon>
        <taxon>Mollicutes</taxon>
        <taxon>Acholeplasmatales</taxon>
        <taxon>Acholeplasmataceae</taxon>
        <taxon>Acholeplasma</taxon>
    </lineage>
</organism>
<reference evidence="2 3" key="1">
    <citation type="submission" date="2019-07" db="EMBL/GenBank/DDBJ databases">
        <title>Genome sequence of Acholeplasma laidlawii strain with increased resistance to erythromycin.</title>
        <authorList>
            <person name="Medvedeva E.S."/>
            <person name="Baranova N.B."/>
            <person name="Siniagina M.N."/>
            <person name="Mouzykantov A."/>
            <person name="Chernova O.A."/>
            <person name="Chernov V.M."/>
        </authorList>
    </citation>
    <scope>NUCLEOTIDE SEQUENCE [LARGE SCALE GENOMIC DNA]</scope>
    <source>
        <strain evidence="2 3">PG8REry</strain>
    </source>
</reference>
<dbReference type="Gene3D" id="2.60.40.1080">
    <property type="match status" value="1"/>
</dbReference>